<dbReference type="InterPro" id="IPR013197">
    <property type="entry name" value="RNA_pol_III_RPC82-rel_HTH"/>
</dbReference>
<evidence type="ECO:0000256" key="1">
    <source>
        <dbReference type="ARBA" id="ARBA00004123"/>
    </source>
</evidence>
<dbReference type="InterPro" id="IPR008806">
    <property type="entry name" value="RNA_pol_III_Rpc82_C"/>
</dbReference>
<gene>
    <name evidence="13" type="ORF">MAM1_0026c02131</name>
</gene>
<dbReference type="Gene3D" id="1.10.10.10">
    <property type="entry name" value="Winged helix-like DNA-binding domain superfamily/Winged helix DNA-binding domain"/>
    <property type="match status" value="4"/>
</dbReference>
<evidence type="ECO:0000256" key="5">
    <source>
        <dbReference type="ARBA" id="ARBA00022478"/>
    </source>
</evidence>
<dbReference type="GO" id="GO:0006351">
    <property type="term" value="P:DNA-templated transcription"/>
    <property type="evidence" value="ECO:0007669"/>
    <property type="project" value="InterPro"/>
</dbReference>
<evidence type="ECO:0000256" key="6">
    <source>
        <dbReference type="ARBA" id="ARBA00023163"/>
    </source>
</evidence>
<organism evidence="13">
    <name type="scientific">Mucor ambiguus</name>
    <dbReference type="NCBI Taxonomy" id="91626"/>
    <lineage>
        <taxon>Eukaryota</taxon>
        <taxon>Fungi</taxon>
        <taxon>Fungi incertae sedis</taxon>
        <taxon>Mucoromycota</taxon>
        <taxon>Mucoromycotina</taxon>
        <taxon>Mucoromycetes</taxon>
        <taxon>Mucorales</taxon>
        <taxon>Mucorineae</taxon>
        <taxon>Mucoraceae</taxon>
        <taxon>Mucor</taxon>
    </lineage>
</organism>
<comment type="function">
    <text evidence="8 9">DNA-dependent RNA polymerase catalyzes the transcription of DNA into RNA using the four ribonucleoside triphosphates as substrates. Specific core component of RNA polymerase III which synthesizes small RNAs, such as 5S rRNA and tRNAs.</text>
</comment>
<evidence type="ECO:0000256" key="8">
    <source>
        <dbReference type="ARBA" id="ARBA00025127"/>
    </source>
</evidence>
<evidence type="ECO:0000313" key="14">
    <source>
        <dbReference type="Proteomes" id="UP000053815"/>
    </source>
</evidence>
<dbReference type="SUPFAM" id="SSF46785">
    <property type="entry name" value="Winged helix' DNA-binding domain"/>
    <property type="match status" value="1"/>
</dbReference>
<dbReference type="InterPro" id="IPR039748">
    <property type="entry name" value="RPC3"/>
</dbReference>
<evidence type="ECO:0000259" key="11">
    <source>
        <dbReference type="Pfam" id="PF08221"/>
    </source>
</evidence>
<dbReference type="Proteomes" id="UP000053815">
    <property type="component" value="Unassembled WGS sequence"/>
</dbReference>
<evidence type="ECO:0000256" key="2">
    <source>
        <dbReference type="ARBA" id="ARBA00006835"/>
    </source>
</evidence>
<evidence type="ECO:0000256" key="3">
    <source>
        <dbReference type="ARBA" id="ARBA00011206"/>
    </source>
</evidence>
<dbReference type="Pfam" id="PF08221">
    <property type="entry name" value="HTH_9"/>
    <property type="match status" value="1"/>
</dbReference>
<evidence type="ECO:0000259" key="12">
    <source>
        <dbReference type="Pfam" id="PF22536"/>
    </source>
</evidence>
<evidence type="ECO:0000256" key="7">
    <source>
        <dbReference type="ARBA" id="ARBA00023242"/>
    </source>
</evidence>
<dbReference type="GO" id="GO:0005666">
    <property type="term" value="C:RNA polymerase III complex"/>
    <property type="evidence" value="ECO:0007669"/>
    <property type="project" value="UniProtKB-UniRule"/>
</dbReference>
<dbReference type="EMBL" id="DF836315">
    <property type="protein sequence ID" value="GAN02686.1"/>
    <property type="molecule type" value="Genomic_DNA"/>
</dbReference>
<keyword evidence="6 9" id="KW-0804">Transcription</keyword>
<comment type="similarity">
    <text evidence="2 9">Belongs to the RNA polymerase beta chain family.</text>
</comment>
<keyword evidence="14" id="KW-1185">Reference proteome</keyword>
<dbReference type="PANTHER" id="PTHR12949">
    <property type="entry name" value="RNA POLYMERASE III DNA DIRECTED -RELATED"/>
    <property type="match status" value="1"/>
</dbReference>
<feature type="domain" description="RNA polymerase III subunit RPC82-related helix-turn-helix" evidence="11">
    <location>
        <begin position="7"/>
        <end position="66"/>
    </location>
</feature>
<feature type="domain" description="DNA-directed RNA polymerase III subunit RPC3 winged-helix" evidence="12">
    <location>
        <begin position="384"/>
        <end position="460"/>
    </location>
</feature>
<comment type="subunit">
    <text evidence="3 9">Component of the RNA polymerase III (Pol III) complex consisting of 17 subunits.</text>
</comment>
<proteinExistence type="inferred from homology"/>
<name>A0A0C9M231_9FUNG</name>
<keyword evidence="7 9" id="KW-0539">Nucleus</keyword>
<accession>A0A0C9M231</accession>
<dbReference type="PANTHER" id="PTHR12949:SF0">
    <property type="entry name" value="DNA-DIRECTED RNA POLYMERASE III SUBUNIT RPC3"/>
    <property type="match status" value="1"/>
</dbReference>
<dbReference type="STRING" id="91626.A0A0C9M231"/>
<dbReference type="AlphaFoldDB" id="A0A0C9M231"/>
<dbReference type="InterPro" id="IPR055207">
    <property type="entry name" value="POLR3C_WHD"/>
</dbReference>
<evidence type="ECO:0000256" key="4">
    <source>
        <dbReference type="ARBA" id="ARBA00016689"/>
    </source>
</evidence>
<dbReference type="OrthoDB" id="272392at2759"/>
<dbReference type="InterPro" id="IPR036390">
    <property type="entry name" value="WH_DNA-bd_sf"/>
</dbReference>
<dbReference type="Pfam" id="PF05645">
    <property type="entry name" value="RNA_pol_Rpc82"/>
    <property type="match status" value="1"/>
</dbReference>
<sequence length="545" mass="62523">MSSESRLCKEILIEDFGPFVSKVGRQMLLKGRLTLPDLVRFTGLPAKQVRECLVVLIQHGITFFSESPEGKNEPTYYTTDAERVMMRLRMGSILRDVEDRFGHEATTICKLLFTNGRMTLTAVKKWLNENGKQSKIDKHVRSFTKLVSTHYIKAVMPEHSRSTMDRYLAAAEKETEKYTIMTAKELQQVKTNARAQIDAEYSSIETVGMKRKALDPLEYQRKRAAIDEYGGDDDGEDLNAEEVDEKIFFAVNYDKFNMVFRNESIVDFATERINRTAGEIVKAFLEYGKDKMYSLKEDDSPSATPIHIANFVAKSDIASRGDISLPKDPLDPKKAPSLQETVRGYITLLKTDTAGFVKSKDERGASQYAVNFAKLRHTMKRRVVEGLVRERYGVATCRILRILIERGKLDESQVQKLAMLPPKDTREKLALLKTKGFVEIQEIPRSADRAPGRCFHLWYVPLEKCYEELLVDAYRAICNLQQRKEFELSIRKRLIDKTLRKDVLENPDLLGEGEKKEIANMDKIIERLEVAKSRMDSVVMILRDF</sequence>
<dbReference type="InterPro" id="IPR036388">
    <property type="entry name" value="WH-like_DNA-bd_sf"/>
</dbReference>
<evidence type="ECO:0000313" key="13">
    <source>
        <dbReference type="EMBL" id="GAN02686.1"/>
    </source>
</evidence>
<dbReference type="GO" id="GO:0003697">
    <property type="term" value="F:single-stranded DNA binding"/>
    <property type="evidence" value="ECO:0007669"/>
    <property type="project" value="UniProtKB-UniRule"/>
</dbReference>
<evidence type="ECO:0000259" key="10">
    <source>
        <dbReference type="Pfam" id="PF05645"/>
    </source>
</evidence>
<dbReference type="Pfam" id="PF22536">
    <property type="entry name" value="WHD_POLR3C"/>
    <property type="match status" value="1"/>
</dbReference>
<reference evidence="13" key="1">
    <citation type="submission" date="2014-09" db="EMBL/GenBank/DDBJ databases">
        <title>Draft genome sequence of an oleaginous Mucoromycotina fungus Mucor ambiguus NBRC6742.</title>
        <authorList>
            <person name="Takeda I."/>
            <person name="Yamane N."/>
            <person name="Morita T."/>
            <person name="Tamano K."/>
            <person name="Machida M."/>
            <person name="Baker S."/>
            <person name="Koike H."/>
        </authorList>
    </citation>
    <scope>NUCLEOTIDE SEQUENCE</scope>
    <source>
        <strain evidence="13">NBRC 6742</strain>
    </source>
</reference>
<keyword evidence="5 9" id="KW-0240">DNA-directed RNA polymerase</keyword>
<feature type="domain" description="RNA polymerase III Rpc82 C -terminal" evidence="10">
    <location>
        <begin position="142"/>
        <end position="376"/>
    </location>
</feature>
<evidence type="ECO:0000256" key="9">
    <source>
        <dbReference type="RuleBase" id="RU367076"/>
    </source>
</evidence>
<protein>
    <recommendedName>
        <fullName evidence="4 9">DNA-directed RNA polymerase III subunit RPC3</fullName>
        <shortName evidence="9">RNA polymerase III subunit C3</shortName>
    </recommendedName>
</protein>
<comment type="subcellular location">
    <subcellularLocation>
        <location evidence="1 9">Nucleus</location>
    </subcellularLocation>
</comment>